<sequence length="348" mass="40305">MTFMTYLVLTLIEHFKGQRSVYAVLHLLNGKRSSQTIQDGFLFAVHPFFGVLKSLSRSRIEAIYAALLQQGYVIQNEKDRVEVTARGQRALREHRDRFWLSPHLSGWYSDEIAQLFWQRLSLLVQSVSHLMYHDNRFIPVINAPAVHTWLKSFLHHYRREHLAKALLSELEQLCQRLDEREALLLVHKMSGKHLSGLTFLQLAEALAHDEAEMQINFQATLHHIVNELREQGELFPILKQLIVAADKKALTASTYQTLLLLKQGKTIPDIAKERRLKCSTIQDHIVEIAFFDPAFPVTQYVPKTTYEAICEALKHVKTRRLADIKRQLPDAIDYFHIRLVLTREKGGD</sequence>
<dbReference type="Gene3D" id="1.10.10.10">
    <property type="entry name" value="Winged helix-like DNA-binding domain superfamily/Winged helix DNA-binding domain"/>
    <property type="match status" value="1"/>
</dbReference>
<dbReference type="Proteomes" id="UP000628775">
    <property type="component" value="Unassembled WGS sequence"/>
</dbReference>
<dbReference type="RefSeq" id="WP_188692019.1">
    <property type="nucleotide sequence ID" value="NZ_BMIR01000006.1"/>
</dbReference>
<organism evidence="2 3">
    <name type="scientific">Pullulanibacillus camelliae</name>
    <dbReference type="NCBI Taxonomy" id="1707096"/>
    <lineage>
        <taxon>Bacteria</taxon>
        <taxon>Bacillati</taxon>
        <taxon>Bacillota</taxon>
        <taxon>Bacilli</taxon>
        <taxon>Bacillales</taxon>
        <taxon>Sporolactobacillaceae</taxon>
        <taxon>Pullulanibacillus</taxon>
    </lineage>
</organism>
<reference evidence="2" key="1">
    <citation type="journal article" date="2014" name="Int. J. Syst. Evol. Microbiol.">
        <title>Complete genome sequence of Corynebacterium casei LMG S-19264T (=DSM 44701T), isolated from a smear-ripened cheese.</title>
        <authorList>
            <consortium name="US DOE Joint Genome Institute (JGI-PGF)"/>
            <person name="Walter F."/>
            <person name="Albersmeier A."/>
            <person name="Kalinowski J."/>
            <person name="Ruckert C."/>
        </authorList>
    </citation>
    <scope>NUCLEOTIDE SEQUENCE</scope>
    <source>
        <strain evidence="2">CGMCC 1.15371</strain>
    </source>
</reference>
<protein>
    <recommendedName>
        <fullName evidence="1">Helicase Helix-turn-helix domain-containing protein</fullName>
    </recommendedName>
</protein>
<evidence type="ECO:0000313" key="2">
    <source>
        <dbReference type="EMBL" id="GGE38458.1"/>
    </source>
</evidence>
<dbReference type="InterPro" id="IPR029491">
    <property type="entry name" value="Helicase_HTH"/>
</dbReference>
<dbReference type="EMBL" id="BMIR01000006">
    <property type="protein sequence ID" value="GGE38458.1"/>
    <property type="molecule type" value="Genomic_DNA"/>
</dbReference>
<proteinExistence type="predicted"/>
<name>A0A8J2VMC8_9BACL</name>
<keyword evidence="3" id="KW-1185">Reference proteome</keyword>
<dbReference type="InterPro" id="IPR008308">
    <property type="entry name" value="YpbB-like"/>
</dbReference>
<dbReference type="AlphaFoldDB" id="A0A8J2VMC8"/>
<dbReference type="Pfam" id="PF14493">
    <property type="entry name" value="HTH_40"/>
    <property type="match status" value="1"/>
</dbReference>
<reference evidence="2" key="2">
    <citation type="submission" date="2020-09" db="EMBL/GenBank/DDBJ databases">
        <authorList>
            <person name="Sun Q."/>
            <person name="Zhou Y."/>
        </authorList>
    </citation>
    <scope>NUCLEOTIDE SEQUENCE</scope>
    <source>
        <strain evidence="2">CGMCC 1.15371</strain>
    </source>
</reference>
<comment type="caution">
    <text evidence="2">The sequence shown here is derived from an EMBL/GenBank/DDBJ whole genome shotgun (WGS) entry which is preliminary data.</text>
</comment>
<evidence type="ECO:0000313" key="3">
    <source>
        <dbReference type="Proteomes" id="UP000628775"/>
    </source>
</evidence>
<evidence type="ECO:0000259" key="1">
    <source>
        <dbReference type="Pfam" id="PF14493"/>
    </source>
</evidence>
<dbReference type="InterPro" id="IPR036388">
    <property type="entry name" value="WH-like_DNA-bd_sf"/>
</dbReference>
<dbReference type="PIRSF" id="PIRSF021350">
    <property type="entry name" value="UCP021350"/>
    <property type="match status" value="1"/>
</dbReference>
<accession>A0A8J2VMC8</accession>
<gene>
    <name evidence="2" type="ORF">GCM10011391_16590</name>
</gene>
<feature type="domain" description="Helicase Helix-turn-helix" evidence="1">
    <location>
        <begin position="254"/>
        <end position="341"/>
    </location>
</feature>